<proteinExistence type="predicted"/>
<evidence type="ECO:0000313" key="4">
    <source>
        <dbReference type="Proteomes" id="UP000703661"/>
    </source>
</evidence>
<evidence type="ECO:0000256" key="1">
    <source>
        <dbReference type="SAM" id="MobiDB-lite"/>
    </source>
</evidence>
<protein>
    <recommendedName>
        <fullName evidence="2">Transcription factor IIIC 90kDa subunit N-terminal domain-containing protein</fullName>
    </recommendedName>
</protein>
<accession>A0A9P6MW52</accession>
<feature type="compositionally biased region" description="Basic residues" evidence="1">
    <location>
        <begin position="536"/>
        <end position="545"/>
    </location>
</feature>
<dbReference type="Gene3D" id="2.130.10.10">
    <property type="entry name" value="YVTN repeat-like/Quinoprotein amine dehydrogenase"/>
    <property type="match status" value="1"/>
</dbReference>
<dbReference type="EMBL" id="JAAAID010000602">
    <property type="protein sequence ID" value="KAG0015713.1"/>
    <property type="molecule type" value="Genomic_DNA"/>
</dbReference>
<dbReference type="PANTHER" id="PTHR15496:SF2">
    <property type="entry name" value="GENERAL TRANSCRIPTION FACTOR 3C POLYPEPTIDE 4"/>
    <property type="match status" value="1"/>
</dbReference>
<dbReference type="InterPro" id="IPR015943">
    <property type="entry name" value="WD40/YVTN_repeat-like_dom_sf"/>
</dbReference>
<feature type="compositionally biased region" description="Acidic residues" evidence="1">
    <location>
        <begin position="288"/>
        <end position="306"/>
    </location>
</feature>
<dbReference type="InterPro" id="IPR044230">
    <property type="entry name" value="GTF3C4"/>
</dbReference>
<dbReference type="Pfam" id="PF12657">
    <property type="entry name" value="TFIIIC_delta"/>
    <property type="match status" value="1"/>
</dbReference>
<sequence length="545" mass="61664">MGDGTYLRPFGLNFEECHGAPRRIRNGVLVTNWLHSPQRYLVLDNHVAAHWGARSVVDLAMADKVETVSMAWSPKISLDNIGSLLALGNKAGDITIWHVTDPNNVCCVKSWKSSSDSWIIRLSWSPWTIENDRYVSILSYASADGIVHAHKIKFDSKSPLEGIEVSENIMCSSVQTLHPCTMMRWSPTITQNITQPNTLAFSRGNRLNVWFPEADKTITWRKPIAKAIADITWDTFGEKIFVFFMDGKHSVLRVQEEELVVDEESVEFIYHEIISRCHVQARTNITQDEGEGDNANADDEGGDEETSGGVAGGKLQLHIVSGDRSVDGLQLSTLYYVTSPFHMEFQRERFQSCTVVFSKAHKSVQDQLAKTLFEQLDRFIRLPNAALTRNPSYQLWDIGLLIGESAQANESDMRYMNQLLGVLNTKVFQSRQDIEALSKRETLPDPTTTTESRLQMMIYSEPSIAADRVSVYLRDMLRNWLGSSAIKNQLEQRAAEGESRIRKHCTKTILKLFSEISSATPNPQPGSELEVQMNGRHQRRFMSKY</sequence>
<dbReference type="InterPro" id="IPR024761">
    <property type="entry name" value="TFIIIC_delta_N"/>
</dbReference>
<gene>
    <name evidence="3" type="ORF">BGZ80_009689</name>
</gene>
<dbReference type="GO" id="GO:0006384">
    <property type="term" value="P:transcription initiation at RNA polymerase III promoter"/>
    <property type="evidence" value="ECO:0007669"/>
    <property type="project" value="InterPro"/>
</dbReference>
<feature type="region of interest" description="Disordered" evidence="1">
    <location>
        <begin position="285"/>
        <end position="309"/>
    </location>
</feature>
<reference evidence="3" key="1">
    <citation type="journal article" date="2020" name="Fungal Divers.">
        <title>Resolving the Mortierellaceae phylogeny through synthesis of multi-gene phylogenetics and phylogenomics.</title>
        <authorList>
            <person name="Vandepol N."/>
            <person name="Liber J."/>
            <person name="Desiro A."/>
            <person name="Na H."/>
            <person name="Kennedy M."/>
            <person name="Barry K."/>
            <person name="Grigoriev I.V."/>
            <person name="Miller A.N."/>
            <person name="O'Donnell K."/>
            <person name="Stajich J.E."/>
            <person name="Bonito G."/>
        </authorList>
    </citation>
    <scope>NUCLEOTIDE SEQUENCE</scope>
    <source>
        <strain evidence="3">NRRL 2769</strain>
    </source>
</reference>
<dbReference type="PANTHER" id="PTHR15496">
    <property type="entry name" value="GENERAL TRANSCRIPTION FACTOR 3C POLYPEPTIDE 4 FAMILY"/>
    <property type="match status" value="1"/>
</dbReference>
<name>A0A9P6MW52_9FUNG</name>
<feature type="region of interest" description="Disordered" evidence="1">
    <location>
        <begin position="517"/>
        <end position="545"/>
    </location>
</feature>
<evidence type="ECO:0000259" key="2">
    <source>
        <dbReference type="Pfam" id="PF12657"/>
    </source>
</evidence>
<feature type="domain" description="Transcription factor IIIC 90kDa subunit N-terminal" evidence="2">
    <location>
        <begin position="67"/>
        <end position="218"/>
    </location>
</feature>
<dbReference type="Proteomes" id="UP000703661">
    <property type="component" value="Unassembled WGS sequence"/>
</dbReference>
<organism evidence="3 4">
    <name type="scientific">Entomortierella chlamydospora</name>
    <dbReference type="NCBI Taxonomy" id="101097"/>
    <lineage>
        <taxon>Eukaryota</taxon>
        <taxon>Fungi</taxon>
        <taxon>Fungi incertae sedis</taxon>
        <taxon>Mucoromycota</taxon>
        <taxon>Mortierellomycotina</taxon>
        <taxon>Mortierellomycetes</taxon>
        <taxon>Mortierellales</taxon>
        <taxon>Mortierellaceae</taxon>
        <taxon>Entomortierella</taxon>
    </lineage>
</organism>
<dbReference type="AlphaFoldDB" id="A0A9P6MW52"/>
<comment type="caution">
    <text evidence="3">The sequence shown here is derived from an EMBL/GenBank/DDBJ whole genome shotgun (WGS) entry which is preliminary data.</text>
</comment>
<dbReference type="GO" id="GO:0004402">
    <property type="term" value="F:histone acetyltransferase activity"/>
    <property type="evidence" value="ECO:0007669"/>
    <property type="project" value="InterPro"/>
</dbReference>
<dbReference type="GO" id="GO:0000127">
    <property type="term" value="C:transcription factor TFIIIC complex"/>
    <property type="evidence" value="ECO:0007669"/>
    <property type="project" value="InterPro"/>
</dbReference>
<dbReference type="SUPFAM" id="SSF50978">
    <property type="entry name" value="WD40 repeat-like"/>
    <property type="match status" value="1"/>
</dbReference>
<keyword evidence="4" id="KW-1185">Reference proteome</keyword>
<dbReference type="InterPro" id="IPR036322">
    <property type="entry name" value="WD40_repeat_dom_sf"/>
</dbReference>
<evidence type="ECO:0000313" key="3">
    <source>
        <dbReference type="EMBL" id="KAG0015713.1"/>
    </source>
</evidence>